<protein>
    <recommendedName>
        <fullName evidence="1">4Fe-4S Wbl-type domain-containing protein</fullName>
    </recommendedName>
</protein>
<evidence type="ECO:0000313" key="2">
    <source>
        <dbReference type="EMBL" id="OLZ42782.1"/>
    </source>
</evidence>
<dbReference type="Proteomes" id="UP000187486">
    <property type="component" value="Unassembled WGS sequence"/>
</dbReference>
<evidence type="ECO:0000259" key="1">
    <source>
        <dbReference type="PROSITE" id="PS51674"/>
    </source>
</evidence>
<sequence>MAACRDRIDMDWHSDDPEMSMACRNICAGCQVRTPCLAEALHACDPWGNWGGLSPDERDVLTGGKNLRMLPPHGENTRYAKHRCRCNACRAAHATYERHRRNRKRLTSRSD</sequence>
<organism evidence="2 3">
    <name type="scientific">Amycolatopsis coloradensis</name>
    <dbReference type="NCBI Taxonomy" id="76021"/>
    <lineage>
        <taxon>Bacteria</taxon>
        <taxon>Bacillati</taxon>
        <taxon>Actinomycetota</taxon>
        <taxon>Actinomycetes</taxon>
        <taxon>Pseudonocardiales</taxon>
        <taxon>Pseudonocardiaceae</taxon>
        <taxon>Amycolatopsis</taxon>
    </lineage>
</organism>
<name>A0A1R0KD16_9PSEU</name>
<accession>A0A1R0KD16</accession>
<dbReference type="AlphaFoldDB" id="A0A1R0KD16"/>
<comment type="caution">
    <text evidence="2">The sequence shown here is derived from an EMBL/GenBank/DDBJ whole genome shotgun (WGS) entry which is preliminary data.</text>
</comment>
<dbReference type="EMBL" id="MQUQ01000054">
    <property type="protein sequence ID" value="OLZ42782.1"/>
    <property type="molecule type" value="Genomic_DNA"/>
</dbReference>
<gene>
    <name evidence="2" type="ORF">BS329_41570</name>
</gene>
<evidence type="ECO:0000313" key="3">
    <source>
        <dbReference type="Proteomes" id="UP000187486"/>
    </source>
</evidence>
<keyword evidence="3" id="KW-1185">Reference proteome</keyword>
<dbReference type="InterPro" id="IPR034768">
    <property type="entry name" value="4FE4S_WBL"/>
</dbReference>
<proteinExistence type="predicted"/>
<dbReference type="Pfam" id="PF02467">
    <property type="entry name" value="Whib"/>
    <property type="match status" value="1"/>
</dbReference>
<feature type="domain" description="4Fe-4S Wbl-type" evidence="1">
    <location>
        <begin position="3"/>
        <end position="60"/>
    </location>
</feature>
<reference evidence="2 3" key="1">
    <citation type="submission" date="2016-01" db="EMBL/GenBank/DDBJ databases">
        <title>Amycolatopsis coloradensis genome sequencing and assembly.</title>
        <authorList>
            <person name="Mayilraj S."/>
        </authorList>
    </citation>
    <scope>NUCLEOTIDE SEQUENCE [LARGE SCALE GENOMIC DNA]</scope>
    <source>
        <strain evidence="2 3">DSM 44225</strain>
    </source>
</reference>
<dbReference type="PROSITE" id="PS51674">
    <property type="entry name" value="4FE4S_WBL"/>
    <property type="match status" value="1"/>
</dbReference>